<evidence type="ECO:0000313" key="4">
    <source>
        <dbReference type="Proteomes" id="UP000224829"/>
    </source>
</evidence>
<name>A0A1Y0T0H0_9CAUD</name>
<dbReference type="Pfam" id="PF20307">
    <property type="entry name" value="divDNAB"/>
    <property type="match status" value="1"/>
</dbReference>
<protein>
    <submittedName>
        <fullName evidence="3">Helicase</fullName>
    </submittedName>
</protein>
<evidence type="ECO:0000313" key="3">
    <source>
        <dbReference type="EMBL" id="ARV77289.1"/>
    </source>
</evidence>
<dbReference type="InterPro" id="IPR046881">
    <property type="entry name" value="divDNAB"/>
</dbReference>
<keyword evidence="3" id="KW-0067">ATP-binding</keyword>
<dbReference type="GO" id="GO:0004386">
    <property type="term" value="F:helicase activity"/>
    <property type="evidence" value="ECO:0007669"/>
    <property type="project" value="UniProtKB-KW"/>
</dbReference>
<feature type="compositionally biased region" description="Acidic residues" evidence="1">
    <location>
        <begin position="503"/>
        <end position="512"/>
    </location>
</feature>
<feature type="region of interest" description="Disordered" evidence="1">
    <location>
        <begin position="489"/>
        <end position="512"/>
    </location>
</feature>
<reference evidence="3 4" key="1">
    <citation type="submission" date="2017-05" db="EMBL/GenBank/DDBJ databases">
        <authorList>
            <person name="Song R."/>
            <person name="Chenine A.L."/>
            <person name="Ruprecht R.M."/>
        </authorList>
    </citation>
    <scope>NUCLEOTIDE SEQUENCE [LARGE SCALE GENOMIC DNA]</scope>
</reference>
<proteinExistence type="predicted"/>
<dbReference type="Gene3D" id="3.40.50.300">
    <property type="entry name" value="P-loop containing nucleotide triphosphate hydrolases"/>
    <property type="match status" value="1"/>
</dbReference>
<keyword evidence="3" id="KW-0547">Nucleotide-binding</keyword>
<keyword evidence="3" id="KW-0347">Helicase</keyword>
<keyword evidence="3" id="KW-0378">Hydrolase</keyword>
<feature type="domain" description="Divergent DnaB-like ATPase" evidence="2">
    <location>
        <begin position="152"/>
        <end position="501"/>
    </location>
</feature>
<organism evidence="3 4">
    <name type="scientific">Pseudomonas phage Noxifer</name>
    <dbReference type="NCBI Taxonomy" id="2006684"/>
    <lineage>
        <taxon>Viruses</taxon>
        <taxon>Duplodnaviria</taxon>
        <taxon>Heunggongvirae</taxon>
        <taxon>Uroviricota</taxon>
        <taxon>Caudoviricetes</taxon>
        <taxon>Chimalliviridae</taxon>
        <taxon>Noxifervirus</taxon>
        <taxon>Noxifervirus noxifer</taxon>
    </lineage>
</organism>
<keyword evidence="4" id="KW-1185">Reference proteome</keyword>
<dbReference type="EMBL" id="MF063068">
    <property type="protein sequence ID" value="ARV77289.1"/>
    <property type="molecule type" value="Genomic_DNA"/>
</dbReference>
<accession>A0A1Y0T0H0</accession>
<dbReference type="OrthoDB" id="2278at10239"/>
<dbReference type="Proteomes" id="UP000224829">
    <property type="component" value="Segment"/>
</dbReference>
<evidence type="ECO:0000256" key="1">
    <source>
        <dbReference type="SAM" id="MobiDB-lite"/>
    </source>
</evidence>
<dbReference type="SUPFAM" id="SSF52540">
    <property type="entry name" value="P-loop containing nucleoside triphosphate hydrolases"/>
    <property type="match status" value="1"/>
</dbReference>
<gene>
    <name evidence="3" type="ORF">NOXIFER_120</name>
</gene>
<sequence>MFTPKQLLIQCISLLCLEHRPGVATSPSTNIITEIVNALPQPEATIDIDSGRQIFTEIYKIVIWLCSLHGPDFPTDTEILQQLRVACREEEYLYEALAIALTETFTDTTEIVKRIHSYRRKLSGYLNEEKIVSILKEYQHKLTFKRSSVADVVTEIAEMGMKLEPYVAARERMNHPAQMGGMDFSDLSALEEQFGAVKDLLSTEGAFRTGWQCLNRMLGKIGAVKRGEFGIVGGLQHQFKSGFMMSLFVHFCLFNKPVMRDVTRKPLIQFISFENEVADNLLWVYKYLKENETGQPVIEDQINVQEASAYVSARLRETGFEVRMDRFDPTEFSAAALTQHLEGLIAEGYEIQMLIVDYLNMLPKTGLEAKVAGDDIRQLFRRVRNFTSPRGITFLTPHQLSSEALLLIRDNVDDFVRNVANKGYYDGCKRLGQEPDLELMIHIVEVNGKKYLTIARGKHRNNVTPSKDQYCVLPFEVIGTIPWDVDGEDRSVAAPGGGRMGTEDEMPWWDAA</sequence>
<dbReference type="InterPro" id="IPR027417">
    <property type="entry name" value="P-loop_NTPase"/>
</dbReference>
<evidence type="ECO:0000259" key="2">
    <source>
        <dbReference type="Pfam" id="PF20307"/>
    </source>
</evidence>